<keyword evidence="3" id="KW-1185">Reference proteome</keyword>
<protein>
    <recommendedName>
        <fullName evidence="1">Retrovirus-related Pol polyprotein from transposon TNT 1-94-like beta-barrel domain-containing protein</fullName>
    </recommendedName>
</protein>
<dbReference type="InterPro" id="IPR054722">
    <property type="entry name" value="PolX-like_BBD"/>
</dbReference>
<organism evidence="2 3">
    <name type="scientific">Austropuccinia psidii MF-1</name>
    <dbReference type="NCBI Taxonomy" id="1389203"/>
    <lineage>
        <taxon>Eukaryota</taxon>
        <taxon>Fungi</taxon>
        <taxon>Dikarya</taxon>
        <taxon>Basidiomycota</taxon>
        <taxon>Pucciniomycotina</taxon>
        <taxon>Pucciniomycetes</taxon>
        <taxon>Pucciniales</taxon>
        <taxon>Sphaerophragmiaceae</taxon>
        <taxon>Austropuccinia</taxon>
    </lineage>
</organism>
<dbReference type="Proteomes" id="UP000765509">
    <property type="component" value="Unassembled WGS sequence"/>
</dbReference>
<evidence type="ECO:0000259" key="1">
    <source>
        <dbReference type="Pfam" id="PF22936"/>
    </source>
</evidence>
<dbReference type="AlphaFoldDB" id="A0A9Q3HCD9"/>
<comment type="caution">
    <text evidence="2">The sequence shown here is derived from an EMBL/GenBank/DDBJ whole genome shotgun (WGS) entry which is preliminary data.</text>
</comment>
<feature type="domain" description="Retrovirus-related Pol polyprotein from transposon TNT 1-94-like beta-barrel" evidence="1">
    <location>
        <begin position="49"/>
        <end position="92"/>
    </location>
</feature>
<evidence type="ECO:0000313" key="3">
    <source>
        <dbReference type="Proteomes" id="UP000765509"/>
    </source>
</evidence>
<accession>A0A9Q3HCD9</accession>
<reference evidence="2" key="1">
    <citation type="submission" date="2021-03" db="EMBL/GenBank/DDBJ databases">
        <title>Draft genome sequence of rust myrtle Austropuccinia psidii MF-1, a brazilian biotype.</title>
        <authorList>
            <person name="Quecine M.C."/>
            <person name="Pachon D.M.R."/>
            <person name="Bonatelli M.L."/>
            <person name="Correr F.H."/>
            <person name="Franceschini L.M."/>
            <person name="Leite T.F."/>
            <person name="Margarido G.R.A."/>
            <person name="Almeida C.A."/>
            <person name="Ferrarezi J.A."/>
            <person name="Labate C.A."/>
        </authorList>
    </citation>
    <scope>NUCLEOTIDE SEQUENCE</scope>
    <source>
        <strain evidence="2">MF-1</strain>
    </source>
</reference>
<name>A0A9Q3HCD9_9BASI</name>
<dbReference type="EMBL" id="AVOT02013911">
    <property type="protein sequence ID" value="MBW0496945.1"/>
    <property type="molecule type" value="Genomic_DNA"/>
</dbReference>
<evidence type="ECO:0000313" key="2">
    <source>
        <dbReference type="EMBL" id="MBW0496945.1"/>
    </source>
</evidence>
<sequence>MESVPRASQNKINESLKEKEAHIIAIINVLFASNHLIVIETTVNRDTVLIDSVASYHFFNDKNMFQNLKSGRFGMVRTGKGSEIPVVGPGIVIYNGLLHA</sequence>
<gene>
    <name evidence="2" type="ORF">O181_036660</name>
</gene>
<dbReference type="Pfam" id="PF22936">
    <property type="entry name" value="Pol_BBD"/>
    <property type="match status" value="1"/>
</dbReference>
<proteinExistence type="predicted"/>